<accession>A0A1S4DNB4</accession>
<dbReference type="OMA" id="VKSDKWV"/>
<dbReference type="OrthoDB" id="776574at2759"/>
<evidence type="ECO:0000313" key="2">
    <source>
        <dbReference type="RefSeq" id="XP_016514921.2"/>
    </source>
</evidence>
<sequence>MFDPRKQTPNDDWEPLNFGFEVSKKHGNWTNNDNGEGIQFRIQEMKEHEDGGAESGDSSPPLWQNSPPISPVHHSINYRSLSPSSRAQAIARGQWELMEMVKNMPESCYELSLKDLVEQPTTATQVKNCLMNKEKNQVVQHRVKIKRQESSNMNKKKKNQMMKSRSLDNGGLFLKMVSPVPLRSKRKTNTTNKVSPKLEECENSSKSLEKDWWKKRFSSSSESGSSRNRSSGSTSSSSTNSRNNSNRKRKGFLSSCWSRLCFSKSISAG</sequence>
<dbReference type="PANTHER" id="PTHR34193">
    <property type="entry name" value="OS11G0199801 PROTEIN"/>
    <property type="match status" value="1"/>
</dbReference>
<dbReference type="STRING" id="4097.A0A1S4DNB4"/>
<reference evidence="2" key="2">
    <citation type="submission" date="2025-08" db="UniProtKB">
        <authorList>
            <consortium name="RefSeq"/>
        </authorList>
    </citation>
    <scope>IDENTIFICATION</scope>
    <source>
        <tissue evidence="2">Leaf</tissue>
    </source>
</reference>
<dbReference type="RefSeq" id="XP_016514921.2">
    <property type="nucleotide sequence ID" value="XM_016659435.2"/>
</dbReference>
<dbReference type="AlphaFoldDB" id="A0A1S4DNB4"/>
<organism evidence="1 2">
    <name type="scientific">Nicotiana tabacum</name>
    <name type="common">Common tobacco</name>
    <dbReference type="NCBI Taxonomy" id="4097"/>
    <lineage>
        <taxon>Eukaryota</taxon>
        <taxon>Viridiplantae</taxon>
        <taxon>Streptophyta</taxon>
        <taxon>Embryophyta</taxon>
        <taxon>Tracheophyta</taxon>
        <taxon>Spermatophyta</taxon>
        <taxon>Magnoliopsida</taxon>
        <taxon>eudicotyledons</taxon>
        <taxon>Gunneridae</taxon>
        <taxon>Pentapetalae</taxon>
        <taxon>asterids</taxon>
        <taxon>lamiids</taxon>
        <taxon>Solanales</taxon>
        <taxon>Solanaceae</taxon>
        <taxon>Nicotianoideae</taxon>
        <taxon>Nicotianeae</taxon>
        <taxon>Nicotiana</taxon>
    </lineage>
</organism>
<keyword evidence="1" id="KW-1185">Reference proteome</keyword>
<dbReference type="PaxDb" id="4097-A0A1S4DNB4"/>
<dbReference type="RefSeq" id="XP_016514921.1">
    <property type="nucleotide sequence ID" value="XM_016659435.1"/>
</dbReference>
<proteinExistence type="predicted"/>
<dbReference type="Proteomes" id="UP000790787">
    <property type="component" value="Chromosome 8"/>
</dbReference>
<reference evidence="1" key="1">
    <citation type="journal article" date="2014" name="Nat. Commun.">
        <title>The tobacco genome sequence and its comparison with those of tomato and potato.</title>
        <authorList>
            <person name="Sierro N."/>
            <person name="Battey J.N."/>
            <person name="Ouadi S."/>
            <person name="Bakaher N."/>
            <person name="Bovet L."/>
            <person name="Willig A."/>
            <person name="Goepfert S."/>
            <person name="Peitsch M.C."/>
            <person name="Ivanov N.V."/>
        </authorList>
    </citation>
    <scope>NUCLEOTIDE SEQUENCE [LARGE SCALE GENOMIC DNA]</scope>
</reference>
<evidence type="ECO:0000313" key="1">
    <source>
        <dbReference type="Proteomes" id="UP000790787"/>
    </source>
</evidence>
<name>A0A1S4DNB4_TOBAC</name>
<dbReference type="KEGG" id="nta:107831654"/>
<protein>
    <submittedName>
        <fullName evidence="2">Uncharacterized protein LOC107831654</fullName>
    </submittedName>
</protein>
<dbReference type="GeneID" id="107831654"/>
<dbReference type="PANTHER" id="PTHR34193:SF1">
    <property type="entry name" value="EXPRESSED PROTEIN"/>
    <property type="match status" value="1"/>
</dbReference>
<gene>
    <name evidence="2" type="primary">LOC107831654</name>
</gene>